<dbReference type="PANTHER" id="PTHR12714:SF24">
    <property type="entry name" value="SLR1182 PROTEIN"/>
    <property type="match status" value="1"/>
</dbReference>
<organism evidence="6 7">
    <name type="scientific">Sulfobacillus acidophilus (strain ATCC 700253 / DSM 10332 / NAL)</name>
    <dbReference type="NCBI Taxonomy" id="679936"/>
    <lineage>
        <taxon>Bacteria</taxon>
        <taxon>Bacillati</taxon>
        <taxon>Bacillota</taxon>
        <taxon>Clostridia</taxon>
        <taxon>Eubacteriales</taxon>
        <taxon>Clostridiales Family XVII. Incertae Sedis</taxon>
        <taxon>Sulfobacillus</taxon>
    </lineage>
</organism>
<gene>
    <name evidence="6" type="ordered locus">Sulac_2001</name>
</gene>
<protein>
    <recommendedName>
        <fullName evidence="8">Isoprenylcysteine carboxylmethyltransferase family protein</fullName>
    </recommendedName>
</protein>
<reference evidence="7" key="1">
    <citation type="submission" date="2011-12" db="EMBL/GenBank/DDBJ databases">
        <title>The complete genome of chromosome of Sulfobacillus acidophilus DSM 10332.</title>
        <authorList>
            <person name="Lucas S."/>
            <person name="Han J."/>
            <person name="Lapidus A."/>
            <person name="Bruce D."/>
            <person name="Goodwin L."/>
            <person name="Pitluck S."/>
            <person name="Peters L."/>
            <person name="Kyrpides N."/>
            <person name="Mavromatis K."/>
            <person name="Ivanova N."/>
            <person name="Mikhailova N."/>
            <person name="Chertkov O."/>
            <person name="Saunders E."/>
            <person name="Detter J.C."/>
            <person name="Tapia R."/>
            <person name="Han C."/>
            <person name="Land M."/>
            <person name="Hauser L."/>
            <person name="Markowitz V."/>
            <person name="Cheng J.-F."/>
            <person name="Hugenholtz P."/>
            <person name="Woyke T."/>
            <person name="Wu D."/>
            <person name="Pukall R."/>
            <person name="Gehrich-Schroeter G."/>
            <person name="Schneider S."/>
            <person name="Klenk H.-P."/>
            <person name="Eisen J.A."/>
        </authorList>
    </citation>
    <scope>NUCLEOTIDE SEQUENCE [LARGE SCALE GENOMIC DNA]</scope>
    <source>
        <strain evidence="7">ATCC 700253 / DSM 10332 / NAL</strain>
    </source>
</reference>
<evidence type="ECO:0000313" key="7">
    <source>
        <dbReference type="Proteomes" id="UP000005439"/>
    </source>
</evidence>
<dbReference type="GO" id="GO:0016740">
    <property type="term" value="F:transferase activity"/>
    <property type="evidence" value="ECO:0007669"/>
    <property type="project" value="UniProtKB-ARBA"/>
</dbReference>
<dbReference type="Pfam" id="PF04191">
    <property type="entry name" value="PEMT"/>
    <property type="match status" value="1"/>
</dbReference>
<dbReference type="Proteomes" id="UP000005439">
    <property type="component" value="Chromosome"/>
</dbReference>
<keyword evidence="3 5" id="KW-1133">Transmembrane helix</keyword>
<dbReference type="PANTHER" id="PTHR12714">
    <property type="entry name" value="PROTEIN-S ISOPRENYLCYSTEINE O-METHYLTRANSFERASE"/>
    <property type="match status" value="1"/>
</dbReference>
<keyword evidence="7" id="KW-1185">Reference proteome</keyword>
<keyword evidence="2 5" id="KW-0812">Transmembrane</keyword>
<keyword evidence="4 5" id="KW-0472">Membrane</keyword>
<evidence type="ECO:0000256" key="3">
    <source>
        <dbReference type="ARBA" id="ARBA00022989"/>
    </source>
</evidence>
<dbReference type="InterPro" id="IPR007318">
    <property type="entry name" value="Phopholipid_MeTrfase"/>
</dbReference>
<evidence type="ECO:0000256" key="1">
    <source>
        <dbReference type="ARBA" id="ARBA00004127"/>
    </source>
</evidence>
<dbReference type="EMBL" id="CP003179">
    <property type="protein sequence ID" value="AEW05491.1"/>
    <property type="molecule type" value="Genomic_DNA"/>
</dbReference>
<evidence type="ECO:0000256" key="5">
    <source>
        <dbReference type="SAM" id="Phobius"/>
    </source>
</evidence>
<dbReference type="GO" id="GO:0012505">
    <property type="term" value="C:endomembrane system"/>
    <property type="evidence" value="ECO:0007669"/>
    <property type="project" value="UniProtKB-SubCell"/>
</dbReference>
<feature type="transmembrane region" description="Helical" evidence="5">
    <location>
        <begin position="15"/>
        <end position="32"/>
    </location>
</feature>
<sequence length="154" mass="17613">MMVPADHPAIIMPPPILWLLAVGVGALLQWLIPWRVTGIGWQGIGLVLVAVAFFLSVWALWSLRQAKTPVDPLKTPRAIVTFGPYRYSRNPIYVALIFSLPGIGFLTGWLWIAILAVPFWAILQWGVVRPEEVFLRQKFGNEYERYCARTRRWV</sequence>
<reference evidence="6 7" key="2">
    <citation type="journal article" date="2012" name="Stand. Genomic Sci.">
        <title>Complete genome sequence of the moderately thermophilic mineral-sulfide-oxidizing firmicute Sulfobacillus acidophilus type strain (NAL(T)).</title>
        <authorList>
            <person name="Anderson I."/>
            <person name="Chertkov O."/>
            <person name="Chen A."/>
            <person name="Saunders E."/>
            <person name="Lapidus A."/>
            <person name="Nolan M."/>
            <person name="Lucas S."/>
            <person name="Hammon N."/>
            <person name="Deshpande S."/>
            <person name="Cheng J.F."/>
            <person name="Han C."/>
            <person name="Tapia R."/>
            <person name="Goodwin L.A."/>
            <person name="Pitluck S."/>
            <person name="Liolios K."/>
            <person name="Pagani I."/>
            <person name="Ivanova N."/>
            <person name="Mikhailova N."/>
            <person name="Pati A."/>
            <person name="Palaniappan K."/>
            <person name="Land M."/>
            <person name="Pan C."/>
            <person name="Rohde M."/>
            <person name="Pukall R."/>
            <person name="Goker M."/>
            <person name="Detter J.C."/>
            <person name="Woyke T."/>
            <person name="Bristow J."/>
            <person name="Eisen J.A."/>
            <person name="Markowitz V."/>
            <person name="Hugenholtz P."/>
            <person name="Kyrpides N.C."/>
            <person name="Klenk H.P."/>
            <person name="Mavromatis K."/>
        </authorList>
    </citation>
    <scope>NUCLEOTIDE SEQUENCE [LARGE SCALE GENOMIC DNA]</scope>
    <source>
        <strain evidence="7">ATCC 700253 / DSM 10332 / NAL</strain>
    </source>
</reference>
<dbReference type="KEGG" id="sap:Sulac_2001"/>
<proteinExistence type="predicted"/>
<evidence type="ECO:0008006" key="8">
    <source>
        <dbReference type="Google" id="ProtNLM"/>
    </source>
</evidence>
<dbReference type="HOGENOM" id="CLU_065200_4_0_9"/>
<accession>G8TS79</accession>
<name>G8TS79_SULAD</name>
<dbReference type="PATRIC" id="fig|679936.5.peg.2064"/>
<evidence type="ECO:0000256" key="4">
    <source>
        <dbReference type="ARBA" id="ARBA00023136"/>
    </source>
</evidence>
<dbReference type="AlphaFoldDB" id="G8TS79"/>
<feature type="transmembrane region" description="Helical" evidence="5">
    <location>
        <begin position="44"/>
        <end position="63"/>
    </location>
</feature>
<feature type="transmembrane region" description="Helical" evidence="5">
    <location>
        <begin position="92"/>
        <end position="123"/>
    </location>
</feature>
<dbReference type="STRING" id="679936.Sulac_2001"/>
<evidence type="ECO:0000313" key="6">
    <source>
        <dbReference type="EMBL" id="AEW05491.1"/>
    </source>
</evidence>
<dbReference type="Gene3D" id="1.20.120.1630">
    <property type="match status" value="1"/>
</dbReference>
<comment type="subcellular location">
    <subcellularLocation>
        <location evidence="1">Endomembrane system</location>
        <topology evidence="1">Multi-pass membrane protein</topology>
    </subcellularLocation>
</comment>
<evidence type="ECO:0000256" key="2">
    <source>
        <dbReference type="ARBA" id="ARBA00022692"/>
    </source>
</evidence>